<keyword evidence="4 8" id="KW-1133">Transmembrane helix</keyword>
<dbReference type="GO" id="GO:0000329">
    <property type="term" value="C:fungal-type vacuole membrane"/>
    <property type="evidence" value="ECO:0007669"/>
    <property type="project" value="TreeGrafter"/>
</dbReference>
<dbReference type="AlphaFoldDB" id="A0A2S4UMF1"/>
<evidence type="ECO:0000313" key="10">
    <source>
        <dbReference type="EMBL" id="POV98450.1"/>
    </source>
</evidence>
<dbReference type="SUPFAM" id="SSF52113">
    <property type="entry name" value="BRCT domain"/>
    <property type="match status" value="1"/>
</dbReference>
<keyword evidence="3 8" id="KW-0812">Transmembrane</keyword>
<name>A0A2S4UMF1_9BASI</name>
<dbReference type="GO" id="GO:0008270">
    <property type="term" value="F:zinc ion binding"/>
    <property type="evidence" value="ECO:0007669"/>
    <property type="project" value="UniProtKB-KW"/>
</dbReference>
<keyword evidence="5 8" id="KW-0472">Membrane</keyword>
<evidence type="ECO:0000256" key="3">
    <source>
        <dbReference type="ARBA" id="ARBA00022692"/>
    </source>
</evidence>
<accession>A0A2S4UMF1</accession>
<feature type="region of interest" description="Disordered" evidence="7">
    <location>
        <begin position="163"/>
        <end position="192"/>
    </location>
</feature>
<dbReference type="VEuPathDB" id="FungiDB:PSHT_14043"/>
<reference evidence="11" key="3">
    <citation type="journal article" date="2018" name="Mol. Plant Microbe Interact.">
        <title>Genome sequence resources for the wheat stripe rust pathogen (Puccinia striiformis f. sp. tritici) and the barley stripe rust pathogen (Puccinia striiformis f. sp. hordei).</title>
        <authorList>
            <person name="Xia C."/>
            <person name="Wang M."/>
            <person name="Yin C."/>
            <person name="Cornejo O.E."/>
            <person name="Hulbert S.H."/>
            <person name="Chen X."/>
        </authorList>
    </citation>
    <scope>NUCLEOTIDE SEQUENCE [LARGE SCALE GENOMIC DNA]</scope>
    <source>
        <strain evidence="11">93TX-2</strain>
    </source>
</reference>
<reference evidence="11" key="2">
    <citation type="journal article" date="2018" name="BMC Genomics">
        <title>Genomic insights into host adaptation between the wheat stripe rust pathogen (Puccinia striiformis f. sp. tritici) and the barley stripe rust pathogen (Puccinia striiformis f. sp. hordei).</title>
        <authorList>
            <person name="Xia C."/>
            <person name="Wang M."/>
            <person name="Yin C."/>
            <person name="Cornejo O.E."/>
            <person name="Hulbert S.H."/>
            <person name="Chen X."/>
        </authorList>
    </citation>
    <scope>NUCLEOTIDE SEQUENCE [LARGE SCALE GENOMIC DNA]</scope>
    <source>
        <strain evidence="11">93TX-2</strain>
    </source>
</reference>
<keyword evidence="6" id="KW-0479">Metal-binding</keyword>
<evidence type="ECO:0000256" key="6">
    <source>
        <dbReference type="PROSITE-ProRule" id="PRU00600"/>
    </source>
</evidence>
<comment type="caution">
    <text evidence="10">The sequence shown here is derived from an EMBL/GenBank/DDBJ whole genome shotgun (WGS) entry which is preliminary data.</text>
</comment>
<dbReference type="InterPro" id="IPR036420">
    <property type="entry name" value="BRCT_dom_sf"/>
</dbReference>
<dbReference type="Pfam" id="PF07535">
    <property type="entry name" value="zf-DBF"/>
    <property type="match status" value="1"/>
</dbReference>
<feature type="non-terminal residue" evidence="10">
    <location>
        <position position="1054"/>
    </location>
</feature>
<dbReference type="InterPro" id="IPR013939">
    <property type="entry name" value="Regulatory_Dfp1/Him1"/>
</dbReference>
<dbReference type="GO" id="GO:0003676">
    <property type="term" value="F:nucleic acid binding"/>
    <property type="evidence" value="ECO:0007669"/>
    <property type="project" value="InterPro"/>
</dbReference>
<gene>
    <name evidence="10" type="ORF">PSHT_14043</name>
</gene>
<evidence type="ECO:0000256" key="8">
    <source>
        <dbReference type="SAM" id="Phobius"/>
    </source>
</evidence>
<dbReference type="CDD" id="cd00027">
    <property type="entry name" value="BRCT"/>
    <property type="match status" value="1"/>
</dbReference>
<dbReference type="PROSITE" id="PS01214">
    <property type="entry name" value="UPF0016"/>
    <property type="match status" value="1"/>
</dbReference>
<feature type="transmembrane region" description="Helical" evidence="8">
    <location>
        <begin position="107"/>
        <end position="125"/>
    </location>
</feature>
<dbReference type="GO" id="GO:0005384">
    <property type="term" value="F:manganese ion transmembrane transporter activity"/>
    <property type="evidence" value="ECO:0007669"/>
    <property type="project" value="TreeGrafter"/>
</dbReference>
<dbReference type="GO" id="GO:0015085">
    <property type="term" value="F:calcium ion transmembrane transporter activity"/>
    <property type="evidence" value="ECO:0007669"/>
    <property type="project" value="TreeGrafter"/>
</dbReference>
<comment type="subcellular location">
    <subcellularLocation>
        <location evidence="1">Membrane</location>
        <topology evidence="1">Multi-pass membrane protein</topology>
    </subcellularLocation>
</comment>
<dbReference type="PANTHER" id="PTHR12608:SF1">
    <property type="entry name" value="TRANSMEMBRANE PROTEIN 165"/>
    <property type="match status" value="1"/>
</dbReference>
<evidence type="ECO:0000256" key="1">
    <source>
        <dbReference type="ARBA" id="ARBA00004141"/>
    </source>
</evidence>
<feature type="domain" description="DBF4-type" evidence="9">
    <location>
        <begin position="900"/>
        <end position="927"/>
    </location>
</feature>
<feature type="region of interest" description="Disordered" evidence="7">
    <location>
        <begin position="702"/>
        <end position="724"/>
    </location>
</feature>
<dbReference type="PANTHER" id="PTHR12608">
    <property type="entry name" value="TRANSMEMBRANE PROTEIN HTP-1 RELATED"/>
    <property type="match status" value="1"/>
</dbReference>
<dbReference type="InterPro" id="IPR001727">
    <property type="entry name" value="GDT1-like"/>
</dbReference>
<keyword evidence="11" id="KW-1185">Reference proteome</keyword>
<evidence type="ECO:0000259" key="9">
    <source>
        <dbReference type="PROSITE" id="PS51265"/>
    </source>
</evidence>
<organism evidence="10 11">
    <name type="scientific">Puccinia striiformis</name>
    <dbReference type="NCBI Taxonomy" id="27350"/>
    <lineage>
        <taxon>Eukaryota</taxon>
        <taxon>Fungi</taxon>
        <taxon>Dikarya</taxon>
        <taxon>Basidiomycota</taxon>
        <taxon>Pucciniomycotina</taxon>
        <taxon>Pucciniomycetes</taxon>
        <taxon>Pucciniales</taxon>
        <taxon>Pucciniaceae</taxon>
        <taxon>Puccinia</taxon>
    </lineage>
</organism>
<dbReference type="GO" id="GO:0032472">
    <property type="term" value="P:Golgi calcium ion transport"/>
    <property type="evidence" value="ECO:0007669"/>
    <property type="project" value="TreeGrafter"/>
</dbReference>
<feature type="region of interest" description="Disordered" evidence="7">
    <location>
        <begin position="428"/>
        <end position="454"/>
    </location>
</feature>
<comment type="similarity">
    <text evidence="2">Belongs to the GDT1 family.</text>
</comment>
<keyword evidence="6" id="KW-0863">Zinc-finger</keyword>
<feature type="transmembrane region" description="Helical" evidence="8">
    <location>
        <begin position="200"/>
        <end position="219"/>
    </location>
</feature>
<feature type="compositionally biased region" description="Low complexity" evidence="7">
    <location>
        <begin position="442"/>
        <end position="454"/>
    </location>
</feature>
<feature type="compositionally biased region" description="Acidic residues" evidence="7">
    <location>
        <begin position="932"/>
        <end position="950"/>
    </location>
</feature>
<evidence type="ECO:0000313" key="11">
    <source>
        <dbReference type="Proteomes" id="UP000238274"/>
    </source>
</evidence>
<protein>
    <recommendedName>
        <fullName evidence="9">DBF4-type domain-containing protein</fullName>
    </recommendedName>
</protein>
<evidence type="ECO:0000256" key="4">
    <source>
        <dbReference type="ARBA" id="ARBA00022989"/>
    </source>
</evidence>
<dbReference type="Proteomes" id="UP000238274">
    <property type="component" value="Unassembled WGS sequence"/>
</dbReference>
<dbReference type="Pfam" id="PF08630">
    <property type="entry name" value="Dfp1_Him1_M"/>
    <property type="match status" value="1"/>
</dbReference>
<dbReference type="InterPro" id="IPR006572">
    <property type="entry name" value="Znf_DBF"/>
</dbReference>
<keyword evidence="6" id="KW-0862">Zinc</keyword>
<sequence>MQVKFEFCKIGNPPWTTSLRDRPRRILEITMSTIAPPLFPSLDGLDRAIAMIIVSEIGDKTFLLAALLAMQHPRSIVFIGAFLALLVMSILSAGLGHILPTLISRRYTVLAASLLFFVFGGKMLVEGLEMKPGTDKVQEEIHELEIEIREKTGDEIDQAGLEEGSASTRQLTGPNRRRNSSLKRSKSQDNLSPSNGLKNLSYFLFSPIFIQTFIMTFLAEWGDRSQISTIALAAAHNVYIVSIGTILGHALCTFLAVMGGRWLATKISVKYVTLGGAILFLIFGVLYLYEGYTWIDELNLVVVDDLPPVKMLFLNGLCCAVTTNEQQQQQQERIPLEQLSPAKRQRLNNTPTTTIKRSTQKDSLKREIAQWQDKYRVAIKSFVFYLDRLDPTTTSDLKTRIKSYGARVDQFFSKDVTHIITDAHVPTNISIPSPSPRKKNNPYTLPSPTTATTTRNNKENAQFLAGLRRNPKRISAPICSPEKSTATTDSVHPLIRKALELKIKIWKSEKLLNVLYRLGDQRSPVKQAQIAKPSLPSLLLKEAQQGHTNEFDPISLRSDYYYFGPKAMFIMVEDTTQEHKPIIVKEYTRPKTRESTSWPIMWGGTEGKSAFSRHTAKQSYVHVRNRIRQLFEIRARDSDRQIKLISNTVNRHQRSCSVDYMVDTHLPRDRTPPITTTTKTSNLRRAVSMNILQRRQSGKFTRTGGVIQHQHAENEEEDDDDEDEEECREIDHVNKVAPDHYRGGHERVFLGASGNSVTVTSNLASATSTRSSAIRSANIGRLLVDKRLAALGKRPTFEINPTGIINSSSLKQEIHSSIDTHHNQQKNRLDILRNQLQPINLTNKLKRCQSLDSSLIARKKSLRDSGNKKGCRVGLGVRAKLGNGFDLLDLNKIARNLVGSAVKSGYCENCRLKYSDFKKTIMSKARRMVDRQEEEGREGEEDEEDEDEDREREREIRNETKIDLISLFNTSILSFIRTLIPTTPDLIFLNNSNSNITLISTILINNSSSIHINIIFITIRSLRLNSKKANGIMNLIILISSSCSPSSLPSSCRG</sequence>
<dbReference type="Pfam" id="PF01169">
    <property type="entry name" value="GDT1"/>
    <property type="match status" value="2"/>
</dbReference>
<dbReference type="InterPro" id="IPR049555">
    <property type="entry name" value="GDT1-like_CS"/>
</dbReference>
<feature type="transmembrane region" description="Helical" evidence="8">
    <location>
        <begin position="239"/>
        <end position="259"/>
    </location>
</feature>
<dbReference type="InterPro" id="IPR001357">
    <property type="entry name" value="BRCT_dom"/>
</dbReference>
<dbReference type="EMBL" id="PKSM01000299">
    <property type="protein sequence ID" value="POV98450.1"/>
    <property type="molecule type" value="Genomic_DNA"/>
</dbReference>
<dbReference type="Pfam" id="PF00533">
    <property type="entry name" value="BRCT"/>
    <property type="match status" value="1"/>
</dbReference>
<evidence type="ECO:0000256" key="5">
    <source>
        <dbReference type="ARBA" id="ARBA00023136"/>
    </source>
</evidence>
<dbReference type="GO" id="GO:0032468">
    <property type="term" value="P:Golgi calcium ion homeostasis"/>
    <property type="evidence" value="ECO:0007669"/>
    <property type="project" value="TreeGrafter"/>
</dbReference>
<dbReference type="PROSITE" id="PS51265">
    <property type="entry name" value="ZF_DBF4"/>
    <property type="match status" value="1"/>
</dbReference>
<feature type="compositionally biased region" description="Basic residues" evidence="7">
    <location>
        <begin position="175"/>
        <end position="185"/>
    </location>
</feature>
<feature type="transmembrane region" description="Helical" evidence="8">
    <location>
        <begin position="271"/>
        <end position="289"/>
    </location>
</feature>
<dbReference type="VEuPathDB" id="FungiDB:PSTT_14404"/>
<evidence type="ECO:0000256" key="2">
    <source>
        <dbReference type="ARBA" id="ARBA00009190"/>
    </source>
</evidence>
<feature type="region of interest" description="Disordered" evidence="7">
    <location>
        <begin position="925"/>
        <end position="954"/>
    </location>
</feature>
<proteinExistence type="inferred from homology"/>
<feature type="transmembrane region" description="Helical" evidence="8">
    <location>
        <begin position="76"/>
        <end position="95"/>
    </location>
</feature>
<dbReference type="GO" id="GO:0005794">
    <property type="term" value="C:Golgi apparatus"/>
    <property type="evidence" value="ECO:0007669"/>
    <property type="project" value="TreeGrafter"/>
</dbReference>
<dbReference type="OrthoDB" id="21380at2759"/>
<feature type="compositionally biased region" description="Acidic residues" evidence="7">
    <location>
        <begin position="714"/>
        <end position="724"/>
    </location>
</feature>
<evidence type="ECO:0000256" key="7">
    <source>
        <dbReference type="SAM" id="MobiDB-lite"/>
    </source>
</evidence>
<reference evidence="10 11" key="1">
    <citation type="submission" date="2017-12" db="EMBL/GenBank/DDBJ databases">
        <title>Gene loss provides genomic basis for host adaptation in cereal stripe rust fungi.</title>
        <authorList>
            <person name="Xia C."/>
        </authorList>
    </citation>
    <scope>NUCLEOTIDE SEQUENCE [LARGE SCALE GENOMIC DNA]</scope>
    <source>
        <strain evidence="10 11">93TX-2</strain>
    </source>
</reference>